<sequence>MRLELQLVGEDDFPELVTALWEAYEEPHQKFFRIFCPIFNKDREKSLADSIKFFQEEYRNEFPVAQWVKVVDADANNKIAGAALWKIHQKNPYETYDEEKVVADWYPEGSMERIIANKYLRDTTAPRAKKARRPHLFLNIAFTIPSYRKYGVGSLFLKWGLDKAEELNFECWLDATPYGRPVYERRGFIVTDAWSVDCPMPEGLSEEKQKEFQEARERLLPKGRQNIELVERPIIIAFEMARKLSEAYVSPNITSINLTQLLSRLESNILSPSADLKPLLRSQYHRARVGANIEYGRNLLLQLERNSADIKHPQRRQTVQSDLSQKRQQLKILRQRLDDLSTQAHARTMAAANTTTTTSPSSEYIADASVYSSEDEEDILPTPQDSITPENISSQASASSANIRDESRPVEGLDQSTTSEASLSSVIPTPPSSSYGSTSTHSEAHGSNILRNRNAIPATQTPTDTVIRPTEAARSTGALTTSAYLTTSTPTGPLKPAPSPNPYFRPRDPSRKELDLDPEASLAQDRQEQESLTDSLLTLAQQLKTSTQTFNSTLESEKSILDRAVEGLDRNTTGLESAGQKMSMLRRMSEGRGWWGRMLMYLWIFGLWIVAIMIVYVGPKLRF</sequence>
<evidence type="ECO:0000259" key="13">
    <source>
        <dbReference type="PROSITE" id="PS51186"/>
    </source>
</evidence>
<keyword evidence="6" id="KW-0931">ER-Golgi transport</keyword>
<keyword evidence="7" id="KW-0653">Protein transport</keyword>
<dbReference type="CDD" id="cd15860">
    <property type="entry name" value="SNARE_USE1"/>
    <property type="match status" value="1"/>
</dbReference>
<organism evidence="14 15">
    <name type="scientific">Trichophyton rubrum</name>
    <name type="common">Athlete's foot fungus</name>
    <name type="synonym">Epidermophyton rubrum</name>
    <dbReference type="NCBI Taxonomy" id="5551"/>
    <lineage>
        <taxon>Eukaryota</taxon>
        <taxon>Fungi</taxon>
        <taxon>Dikarya</taxon>
        <taxon>Ascomycota</taxon>
        <taxon>Pezizomycotina</taxon>
        <taxon>Eurotiomycetes</taxon>
        <taxon>Eurotiomycetidae</taxon>
        <taxon>Onygenales</taxon>
        <taxon>Arthrodermataceae</taxon>
        <taxon>Trichophyton</taxon>
    </lineage>
</organism>
<dbReference type="GO" id="GO:0006890">
    <property type="term" value="P:retrograde vesicle-mediated transport, Golgi to endoplasmic reticulum"/>
    <property type="evidence" value="ECO:0007669"/>
    <property type="project" value="TreeGrafter"/>
</dbReference>
<evidence type="ECO:0000256" key="8">
    <source>
        <dbReference type="ARBA" id="ARBA00022989"/>
    </source>
</evidence>
<feature type="transmembrane region" description="Helical" evidence="12">
    <location>
        <begin position="594"/>
        <end position="617"/>
    </location>
</feature>
<evidence type="ECO:0000256" key="10">
    <source>
        <dbReference type="SAM" id="Coils"/>
    </source>
</evidence>
<dbReference type="AlphaFoldDB" id="A0A178F4E3"/>
<proteinExistence type="inferred from homology"/>
<keyword evidence="8 12" id="KW-1133">Transmembrane helix</keyword>
<evidence type="ECO:0000256" key="3">
    <source>
        <dbReference type="ARBA" id="ARBA00022448"/>
    </source>
</evidence>
<dbReference type="PANTHER" id="PTHR13050">
    <property type="entry name" value="USE1-LIKE PROTEIN"/>
    <property type="match status" value="1"/>
</dbReference>
<dbReference type="GO" id="GO:0015031">
    <property type="term" value="P:protein transport"/>
    <property type="evidence" value="ECO:0007669"/>
    <property type="project" value="UniProtKB-KW"/>
</dbReference>
<evidence type="ECO:0000256" key="9">
    <source>
        <dbReference type="ARBA" id="ARBA00023136"/>
    </source>
</evidence>
<dbReference type="Gene3D" id="3.40.630.30">
    <property type="match status" value="1"/>
</dbReference>
<keyword evidence="9 12" id="KW-0472">Membrane</keyword>
<evidence type="ECO:0000256" key="2">
    <source>
        <dbReference type="ARBA" id="ARBA00007891"/>
    </source>
</evidence>
<comment type="similarity">
    <text evidence="2">Belongs to the USE1 family.</text>
</comment>
<dbReference type="Proteomes" id="UP000243015">
    <property type="component" value="Unassembled WGS sequence"/>
</dbReference>
<keyword evidence="4 12" id="KW-0812">Transmembrane</keyword>
<evidence type="ECO:0000313" key="14">
    <source>
        <dbReference type="EMBL" id="OAL67201.1"/>
    </source>
</evidence>
<evidence type="ECO:0000313" key="15">
    <source>
        <dbReference type="Proteomes" id="UP000243015"/>
    </source>
</evidence>
<evidence type="ECO:0000256" key="5">
    <source>
        <dbReference type="ARBA" id="ARBA00022824"/>
    </source>
</evidence>
<dbReference type="InterPro" id="IPR016181">
    <property type="entry name" value="Acyl_CoA_acyltransferase"/>
</dbReference>
<evidence type="ECO:0000256" key="1">
    <source>
        <dbReference type="ARBA" id="ARBA00004163"/>
    </source>
</evidence>
<dbReference type="Pfam" id="PF09753">
    <property type="entry name" value="Use1"/>
    <property type="match status" value="1"/>
</dbReference>
<evidence type="ECO:0000256" key="12">
    <source>
        <dbReference type="SAM" id="Phobius"/>
    </source>
</evidence>
<feature type="region of interest" description="Disordered" evidence="11">
    <location>
        <begin position="369"/>
        <end position="513"/>
    </location>
</feature>
<dbReference type="InterPro" id="IPR000182">
    <property type="entry name" value="GNAT_dom"/>
</dbReference>
<keyword evidence="10" id="KW-0175">Coiled coil</keyword>
<dbReference type="GO" id="GO:0031201">
    <property type="term" value="C:SNARE complex"/>
    <property type="evidence" value="ECO:0007669"/>
    <property type="project" value="TreeGrafter"/>
</dbReference>
<dbReference type="PANTHER" id="PTHR13050:SF7">
    <property type="entry name" value="VESICLE TRANSPORT PROTEIN USE1"/>
    <property type="match status" value="1"/>
</dbReference>
<comment type="caution">
    <text evidence="14">The sequence shown here is derived from an EMBL/GenBank/DDBJ whole genome shotgun (WGS) entry which is preliminary data.</text>
</comment>
<evidence type="ECO:0000256" key="4">
    <source>
        <dbReference type="ARBA" id="ARBA00022692"/>
    </source>
</evidence>
<dbReference type="EMBL" id="LHPM01000011">
    <property type="protein sequence ID" value="OAL67201.1"/>
    <property type="molecule type" value="Genomic_DNA"/>
</dbReference>
<dbReference type="SUPFAM" id="SSF55729">
    <property type="entry name" value="Acyl-CoA N-acyltransferases (Nat)"/>
    <property type="match status" value="1"/>
</dbReference>
<feature type="domain" description="N-acetyltransferase" evidence="13">
    <location>
        <begin position="68"/>
        <end position="211"/>
    </location>
</feature>
<feature type="coiled-coil region" evidence="10">
    <location>
        <begin position="316"/>
        <end position="343"/>
    </location>
</feature>
<keyword evidence="3" id="KW-0813">Transport</keyword>
<accession>A0A178F4E3</accession>
<evidence type="ECO:0000256" key="6">
    <source>
        <dbReference type="ARBA" id="ARBA00022892"/>
    </source>
</evidence>
<dbReference type="VEuPathDB" id="FungiDB:TERG_07831"/>
<keyword evidence="5" id="KW-0256">Endoplasmic reticulum</keyword>
<gene>
    <name evidence="14" type="ORF">A7C99_1616</name>
</gene>
<dbReference type="VEuPathDB" id="FungiDB:TERG_07832"/>
<feature type="compositionally biased region" description="Low complexity" evidence="11">
    <location>
        <begin position="432"/>
        <end position="441"/>
    </location>
</feature>
<reference evidence="14 15" key="1">
    <citation type="submission" date="2016-05" db="EMBL/GenBank/DDBJ databases">
        <title>Genome sequencing of Trichophyton rubrum CMCC(F)T1i isolated from hair.</title>
        <authorList>
            <person name="Zhan P."/>
            <person name="Tao Y."/>
            <person name="Liu W."/>
        </authorList>
    </citation>
    <scope>NUCLEOTIDE SEQUENCE [LARGE SCALE GENOMIC DNA]</scope>
    <source>
        <strain evidence="15">CMCC(F)T1i</strain>
    </source>
</reference>
<protein>
    <recommendedName>
        <fullName evidence="13">N-acetyltransferase domain-containing protein</fullName>
    </recommendedName>
</protein>
<dbReference type="PROSITE" id="PS51186">
    <property type="entry name" value="GNAT"/>
    <property type="match status" value="1"/>
</dbReference>
<comment type="subcellular location">
    <subcellularLocation>
        <location evidence="1">Endoplasmic reticulum membrane</location>
        <topology evidence="1">Single-pass type IV membrane protein</topology>
    </subcellularLocation>
</comment>
<evidence type="ECO:0000256" key="11">
    <source>
        <dbReference type="SAM" id="MobiDB-lite"/>
    </source>
</evidence>
<evidence type="ECO:0000256" key="7">
    <source>
        <dbReference type="ARBA" id="ARBA00022927"/>
    </source>
</evidence>
<dbReference type="GO" id="GO:0016747">
    <property type="term" value="F:acyltransferase activity, transferring groups other than amino-acyl groups"/>
    <property type="evidence" value="ECO:0007669"/>
    <property type="project" value="InterPro"/>
</dbReference>
<feature type="compositionally biased region" description="Pro residues" evidence="11">
    <location>
        <begin position="493"/>
        <end position="503"/>
    </location>
</feature>
<feature type="compositionally biased region" description="Polar residues" evidence="11">
    <location>
        <begin position="383"/>
        <end position="392"/>
    </location>
</feature>
<dbReference type="GO" id="GO:0005484">
    <property type="term" value="F:SNAP receptor activity"/>
    <property type="evidence" value="ECO:0007669"/>
    <property type="project" value="TreeGrafter"/>
</dbReference>
<dbReference type="GO" id="GO:0005789">
    <property type="term" value="C:endoplasmic reticulum membrane"/>
    <property type="evidence" value="ECO:0007669"/>
    <property type="project" value="UniProtKB-SubCell"/>
</dbReference>
<name>A0A178F4E3_TRIRU</name>
<feature type="compositionally biased region" description="Low complexity" evidence="11">
    <location>
        <begin position="476"/>
        <end position="492"/>
    </location>
</feature>
<feature type="compositionally biased region" description="Polar residues" evidence="11">
    <location>
        <begin position="414"/>
        <end position="427"/>
    </location>
</feature>
<dbReference type="InterPro" id="IPR019150">
    <property type="entry name" value="Vesicle_transport_protein_Use1"/>
</dbReference>